<evidence type="ECO:0000313" key="3">
    <source>
        <dbReference type="Proteomes" id="UP000033986"/>
    </source>
</evidence>
<evidence type="ECO:0000256" key="1">
    <source>
        <dbReference type="SAM" id="MobiDB-lite"/>
    </source>
</evidence>
<gene>
    <name evidence="2" type="ORF">UV07_C0007G0016</name>
</gene>
<dbReference type="Proteomes" id="UP000033986">
    <property type="component" value="Unassembled WGS sequence"/>
</dbReference>
<organism evidence="2 3">
    <name type="scientific">Candidatus Azambacteria bacterium GW2011_GWB1_42_17</name>
    <dbReference type="NCBI Taxonomy" id="1618615"/>
    <lineage>
        <taxon>Bacteria</taxon>
        <taxon>Candidatus Azamiibacteriota</taxon>
    </lineage>
</organism>
<name>A0A0G0Z7A7_9BACT</name>
<dbReference type="EMBL" id="LCDB01000007">
    <property type="protein sequence ID" value="KKS44529.1"/>
    <property type="molecule type" value="Genomic_DNA"/>
</dbReference>
<reference evidence="2 3" key="1">
    <citation type="journal article" date="2015" name="Nature">
        <title>rRNA introns, odd ribosomes, and small enigmatic genomes across a large radiation of phyla.</title>
        <authorList>
            <person name="Brown C.T."/>
            <person name="Hug L.A."/>
            <person name="Thomas B.C."/>
            <person name="Sharon I."/>
            <person name="Castelle C.J."/>
            <person name="Singh A."/>
            <person name="Wilkins M.J."/>
            <person name="Williams K.H."/>
            <person name="Banfield J.F."/>
        </authorList>
    </citation>
    <scope>NUCLEOTIDE SEQUENCE [LARGE SCALE GENOMIC DNA]</scope>
</reference>
<accession>A0A0G0Z7A7</accession>
<protein>
    <submittedName>
        <fullName evidence="2">Uncharacterized protein</fullName>
    </submittedName>
</protein>
<evidence type="ECO:0000313" key="2">
    <source>
        <dbReference type="EMBL" id="KKS44529.1"/>
    </source>
</evidence>
<sequence>MFNLIPISILIMSLGGVLYIISNHLSELEENDEGSYSGFGLRIKLINWMNQLPLDVVKNQSFFITQKFLHRTRLLLLKADNGLMKIIKKLAEKEQNNGNGKEQQTPNFWEDLSNQKKEEMPIAEPELKIEFASKKDEAIEKFFDVKPSKKSLRNKNNSK</sequence>
<dbReference type="AlphaFoldDB" id="A0A0G0Z7A7"/>
<feature type="compositionally biased region" description="Polar residues" evidence="1">
    <location>
        <begin position="96"/>
        <end position="107"/>
    </location>
</feature>
<feature type="region of interest" description="Disordered" evidence="1">
    <location>
        <begin position="94"/>
        <end position="115"/>
    </location>
</feature>
<comment type="caution">
    <text evidence="2">The sequence shown here is derived from an EMBL/GenBank/DDBJ whole genome shotgun (WGS) entry which is preliminary data.</text>
</comment>
<proteinExistence type="predicted"/>